<protein>
    <submittedName>
        <fullName evidence="7">DUF4082 domain-containing protein</fullName>
    </submittedName>
</protein>
<feature type="domain" description="DUF4082" evidence="5">
    <location>
        <begin position="1203"/>
        <end position="1348"/>
    </location>
</feature>
<feature type="domain" description="SbsA Ig-like" evidence="4">
    <location>
        <begin position="818"/>
        <end position="917"/>
    </location>
</feature>
<feature type="domain" description="DUF4082" evidence="5">
    <location>
        <begin position="936"/>
        <end position="1080"/>
    </location>
</feature>
<organism evidence="7 8">
    <name type="scientific">Actinomadura litoris</name>
    <dbReference type="NCBI Taxonomy" id="2678616"/>
    <lineage>
        <taxon>Bacteria</taxon>
        <taxon>Bacillati</taxon>
        <taxon>Actinomycetota</taxon>
        <taxon>Actinomycetes</taxon>
        <taxon>Streptosporangiales</taxon>
        <taxon>Thermomonosporaceae</taxon>
        <taxon>Actinomadura</taxon>
    </lineage>
</organism>
<comment type="caution">
    <text evidence="7">The sequence shown here is derived from an EMBL/GenBank/DDBJ whole genome shotgun (WGS) entry which is preliminary data.</text>
</comment>
<feature type="region of interest" description="Disordered" evidence="2">
    <location>
        <begin position="1090"/>
        <end position="1109"/>
    </location>
</feature>
<dbReference type="SUPFAM" id="SSF81296">
    <property type="entry name" value="E set domains"/>
    <property type="match status" value="1"/>
</dbReference>
<name>A0A7K1KYN8_9ACTN</name>
<dbReference type="InterPro" id="IPR046540">
    <property type="entry name" value="DMFA2_C"/>
</dbReference>
<dbReference type="InterPro" id="IPR014756">
    <property type="entry name" value="Ig_E-set"/>
</dbReference>
<feature type="signal peptide" evidence="3">
    <location>
        <begin position="1"/>
        <end position="43"/>
    </location>
</feature>
<accession>A0A7K1KYN8</accession>
<dbReference type="Pfam" id="PF13313">
    <property type="entry name" value="DUF4082"/>
    <property type="match status" value="4"/>
</dbReference>
<dbReference type="EMBL" id="WOFH01000003">
    <property type="protein sequence ID" value="MUN37163.1"/>
    <property type="molecule type" value="Genomic_DNA"/>
</dbReference>
<dbReference type="Pfam" id="PF20254">
    <property type="entry name" value="DMFA2_C"/>
    <property type="match status" value="1"/>
</dbReference>
<dbReference type="Gene3D" id="2.60.40.650">
    <property type="match status" value="1"/>
</dbReference>
<evidence type="ECO:0000313" key="8">
    <source>
        <dbReference type="Proteomes" id="UP000432015"/>
    </source>
</evidence>
<keyword evidence="1 3" id="KW-0732">Signal</keyword>
<keyword evidence="8" id="KW-1185">Reference proteome</keyword>
<sequence>MAWSKVSWKRRSDKPRAKRRTRRSMVLFALVAALVATGLAALAQPPVQAAAGPCETGGNPVACENSKPGSPSSEWEKISGGGQTIEGFSANFSVNVGQQVQFKVNTPARSYSIGIYRMGYYGGAGARKVATVNPSAALPQRQPGCLTDDATGLIDCGGWGVSASWQVPADAVSGVYFAHIVRTDGTDDDNHIVFVVRDDASHSELLFKTSDTTWQAYNRWGGNSLYFGDSTAAPGRAVKVSYNRPFDTRESTPWGRDFVFANEYPMIRFLEANGYDVSYMAGADVDQRGSLLRNHKAFMSVGHDEYWSGAERANVEAARDAGVHLAFLSGNEVFWKTRWENDRAGSAFRTLVTYKETRANAKTDPTPTWTGSWRDPRFSPPADGGRPENGLTGTIWTVNCCGVALKVPAADGKMRLWRGTAVAGQAAGATMTLADQTVGYEWDEDLDNGARPAGVVRMSTTTADVPEKLIDYGTNVAPGRATHSLTLYRAPSGALVFGAGTVQWSWGLDAVHDGPSEAPSSPDPNMRQATVNLFADMGAQPYQLQAGLTRATASADHSAPVSTVTSPAPGTQIVNGRTVTVTGTASDAGGGQVGGVEVSTDGGATWHPATGRGTWTYKWDATGNGPVAIRTRAVDDSGNLEVPGAGTSVAVACPCRLFGDSAVPAVPSDSDTASLEAGVKFKSAVSGWVTGVRFYKGTGNTGTHTGSLWKSDGTRLAATTFTNETASGWQTAEFPTPVQVDAGATYVVSYFAPNGHYSADPEFFSLNPYVRPPLTAPKAQPDDGNGVYRSGASGFPNSTYKGGNYYVDPVFVTVKPPDTMPPTVVDNTPYAGSSSVKTSVKPSVTFSEPIQAGSPTLTVKNGTASIAGTTSLDASRTVLTFTPSAALPAGTKLTVTAGGGRDDAGNAMQTYGYSFTTARPTPQPGVCPCSIWADETAPAIEGVNDPNELEVGVRFTADTDGFVKGVRFYKGRNNDGTHIGTLWTGTGQQLANATFSGESTLGWQEVTFSTPVRVTAGITYVASYHTTKGWYSADYGGLSRAVANPPLTALADGGGGGDGVYKYGARGFPNLSSGSTNYWVDVVFSPPPDTTPPTVASRSPGGGATSVPSSAKVSATFNEAVRPGTATFTVAGPGGQPVAGGAALDASGRVLTFTPSAGLAAATTYTATVGGAKDIAGNTMSGTTQWSFTTSGACPCTLFASDAAPATPSSGDGNALEAGVKFAPDQNGWISGVRFYKGAGNTGTHTGSLWKTDGTRLATGTFANETTSGWQTMTFSAPVPVTAGVTYIASYFAPKGNYSADGGYFGAAYENVPLRAPSDDTASGNGVYAYSATSRFPNQTYGAANYWVDPMFSTVAPGDTAPPTAEAVDPVDGATSVPRAAHPSATFDEAVQGATVRFTLTGPGGVAVPGSVGYDPATRTSVFTPAAPLDWRTRYTARVQDAKDLAGNTQTTAKTWSFTTAKQTTPGTCPCSVWTDEAAPQLVDDDDPASVELGMKFRADSDGWVTGVRFYKGANNTGTHTGSLWKPDGTRLATATFGGESAAGWQEVAFSTPVQVTAGTTYIVSYLAPNGHYSANVGGFENAGVDAPPLHALRDGDDGPNGVYAYGPGGFPGSGSSSNYWVDVVFTSTHP</sequence>
<feature type="domain" description="SbsA Ig-like" evidence="4">
    <location>
        <begin position="1359"/>
        <end position="1460"/>
    </location>
</feature>
<evidence type="ECO:0000259" key="4">
    <source>
        <dbReference type="Pfam" id="PF13205"/>
    </source>
</evidence>
<evidence type="ECO:0000259" key="5">
    <source>
        <dbReference type="Pfam" id="PF13313"/>
    </source>
</evidence>
<evidence type="ECO:0000256" key="3">
    <source>
        <dbReference type="SAM" id="SignalP"/>
    </source>
</evidence>
<dbReference type="Proteomes" id="UP000432015">
    <property type="component" value="Unassembled WGS sequence"/>
</dbReference>
<gene>
    <name evidence="7" type="ORF">GNZ18_11195</name>
</gene>
<feature type="region of interest" description="Disordered" evidence="2">
    <location>
        <begin position="361"/>
        <end position="388"/>
    </location>
</feature>
<feature type="domain" description="DUF4082" evidence="5">
    <location>
        <begin position="662"/>
        <end position="807"/>
    </location>
</feature>
<feature type="domain" description="SbsA Ig-like" evidence="4">
    <location>
        <begin position="1089"/>
        <end position="1190"/>
    </location>
</feature>
<reference evidence="7 8" key="1">
    <citation type="submission" date="2019-11" db="EMBL/GenBank/DDBJ databases">
        <authorList>
            <person name="Cao P."/>
        </authorList>
    </citation>
    <scope>NUCLEOTIDE SEQUENCE [LARGE SCALE GENOMIC DNA]</scope>
    <source>
        <strain evidence="7 8">NEAU-AAG5</strain>
    </source>
</reference>
<evidence type="ECO:0000313" key="7">
    <source>
        <dbReference type="EMBL" id="MUN37163.1"/>
    </source>
</evidence>
<dbReference type="Pfam" id="PF13205">
    <property type="entry name" value="Big_5"/>
    <property type="match status" value="3"/>
</dbReference>
<feature type="domain" description="DUF4082" evidence="5">
    <location>
        <begin position="1478"/>
        <end position="1622"/>
    </location>
</feature>
<proteinExistence type="predicted"/>
<dbReference type="InterPro" id="IPR014755">
    <property type="entry name" value="Cu-Rt/internalin_Ig-like"/>
</dbReference>
<dbReference type="InterPro" id="IPR032812">
    <property type="entry name" value="SbsA_Ig"/>
</dbReference>
<evidence type="ECO:0000256" key="1">
    <source>
        <dbReference type="ARBA" id="ARBA00022729"/>
    </source>
</evidence>
<dbReference type="Gene3D" id="2.60.40.1220">
    <property type="match status" value="3"/>
</dbReference>
<evidence type="ECO:0000259" key="6">
    <source>
        <dbReference type="Pfam" id="PF20254"/>
    </source>
</evidence>
<dbReference type="RefSeq" id="WP_156216155.1">
    <property type="nucleotide sequence ID" value="NZ_WOFH01000003.1"/>
</dbReference>
<dbReference type="Pfam" id="PF17957">
    <property type="entry name" value="Big_7"/>
    <property type="match status" value="1"/>
</dbReference>
<feature type="chain" id="PRO_5039092872" evidence="3">
    <location>
        <begin position="44"/>
        <end position="1631"/>
    </location>
</feature>
<evidence type="ECO:0000256" key="2">
    <source>
        <dbReference type="SAM" id="MobiDB-lite"/>
    </source>
</evidence>
<feature type="domain" description="N,N-dimethylformamidase beta subunit-like C-terminal" evidence="6">
    <location>
        <begin position="113"/>
        <end position="509"/>
    </location>
</feature>
<dbReference type="InterPro" id="IPR025141">
    <property type="entry name" value="DUF4082"/>
</dbReference>